<evidence type="ECO:0000256" key="8">
    <source>
        <dbReference type="ARBA" id="ARBA00023136"/>
    </source>
</evidence>
<dbReference type="KEGG" id="spu:100889460"/>
<evidence type="ECO:0000256" key="4">
    <source>
        <dbReference type="ARBA" id="ARBA00022692"/>
    </source>
</evidence>
<dbReference type="PANTHER" id="PTHR11690:SF248">
    <property type="entry name" value="PICKPOCKET 17, ISOFORM A"/>
    <property type="match status" value="1"/>
</dbReference>
<evidence type="ECO:0000256" key="1">
    <source>
        <dbReference type="ARBA" id="ARBA00004141"/>
    </source>
</evidence>
<comment type="similarity">
    <text evidence="11">Belongs to the amiloride-sensitive sodium channel (TC 1.A.6) family.</text>
</comment>
<dbReference type="Gene3D" id="1.10.287.770">
    <property type="entry name" value="YojJ-like"/>
    <property type="match status" value="1"/>
</dbReference>
<dbReference type="GO" id="GO:0015280">
    <property type="term" value="F:ligand-gated sodium channel activity"/>
    <property type="evidence" value="ECO:0000318"/>
    <property type="project" value="GO_Central"/>
</dbReference>
<sequence length="568" mass="64391">MDGLPRDPMTNPEKMDDYSEEAYGRPDYDENPKEGTQKIVKEFVDNATTHGIPRVLNASRPWHSRLFWCVVTLILAGVFLYQGSMLVFSFINRPTTTKISIITKSKLEFPAVTICNLNMLRRSMLKGTRFEKLAALDQDHAVSGIGLEDSDYSWFFSEPSSLGGETTDGETSEVDTTFPPNRGRRALNAESSYYSDDEYDYTDIEDIKDPNDWEALYNHSKASDYTNFKNYVKPTREEMRMLGHQAKDFILQCTFDTEACSYKNFTVIQNAEYGNCFVFNNAHKLKRKKRTPTSRTGSQYGLQLTLMLEQPEYIGVLSPDSGVKVAINDPRIYAFPEDDGIEAAPGIKTSIGIKKTSISRLPKPYGDCMRKHTSYYDPEKYDFSQRSCLKLCLQKTLQSECSCVTDILITGSMCQVTNREQGNCRNRVFSDFIRNRLNCNCSNACSESVFNPRIAISRWPATRHEAHLYDRLAMINKKAARILTNVAQSRNNLVRLSVFYEELNFENVVESPLITVESLFGSLGGLLGLYIGMSFISATEILVFIYELLRSSCSRRGNSSKHTKVSGP</sequence>
<dbReference type="OMA" id="MACCKSA"/>
<feature type="transmembrane region" description="Helical" evidence="13">
    <location>
        <begin position="519"/>
        <end position="546"/>
    </location>
</feature>
<dbReference type="RefSeq" id="XP_011683868.2">
    <property type="nucleotide sequence ID" value="XM_011685566.2"/>
</dbReference>
<evidence type="ECO:0000256" key="7">
    <source>
        <dbReference type="ARBA" id="ARBA00023065"/>
    </source>
</evidence>
<dbReference type="OrthoDB" id="10051479at2759"/>
<evidence type="ECO:0000256" key="9">
    <source>
        <dbReference type="ARBA" id="ARBA00023201"/>
    </source>
</evidence>
<evidence type="ECO:0000256" key="6">
    <source>
        <dbReference type="ARBA" id="ARBA00023053"/>
    </source>
</evidence>
<comment type="subcellular location">
    <subcellularLocation>
        <location evidence="1">Membrane</location>
        <topology evidence="1">Multi-pass membrane protein</topology>
    </subcellularLocation>
</comment>
<evidence type="ECO:0000256" key="13">
    <source>
        <dbReference type="SAM" id="Phobius"/>
    </source>
</evidence>
<feature type="region of interest" description="Disordered" evidence="12">
    <location>
        <begin position="1"/>
        <end position="33"/>
    </location>
</feature>
<reference evidence="14" key="2">
    <citation type="submission" date="2021-01" db="UniProtKB">
        <authorList>
            <consortium name="EnsemblMetazoa"/>
        </authorList>
    </citation>
    <scope>IDENTIFICATION</scope>
</reference>
<feature type="transmembrane region" description="Helical" evidence="13">
    <location>
        <begin position="66"/>
        <end position="91"/>
    </location>
</feature>
<evidence type="ECO:0000256" key="5">
    <source>
        <dbReference type="ARBA" id="ARBA00022989"/>
    </source>
</evidence>
<accession>A0A7M7HQL8</accession>
<keyword evidence="9 11" id="KW-0739">Sodium transport</keyword>
<feature type="region of interest" description="Disordered" evidence="12">
    <location>
        <begin position="161"/>
        <end position="182"/>
    </location>
</feature>
<evidence type="ECO:0000256" key="2">
    <source>
        <dbReference type="ARBA" id="ARBA00022448"/>
    </source>
</evidence>
<evidence type="ECO:0000256" key="12">
    <source>
        <dbReference type="SAM" id="MobiDB-lite"/>
    </source>
</evidence>
<keyword evidence="8 13" id="KW-0472">Membrane</keyword>
<evidence type="ECO:0000256" key="3">
    <source>
        <dbReference type="ARBA" id="ARBA00022461"/>
    </source>
</evidence>
<keyword evidence="5 13" id="KW-1133">Transmembrane helix</keyword>
<evidence type="ECO:0000256" key="10">
    <source>
        <dbReference type="ARBA" id="ARBA00023303"/>
    </source>
</evidence>
<keyword evidence="15" id="KW-1185">Reference proteome</keyword>
<organism evidence="14 15">
    <name type="scientific">Strongylocentrotus purpuratus</name>
    <name type="common">Purple sea urchin</name>
    <dbReference type="NCBI Taxonomy" id="7668"/>
    <lineage>
        <taxon>Eukaryota</taxon>
        <taxon>Metazoa</taxon>
        <taxon>Echinodermata</taxon>
        <taxon>Eleutherozoa</taxon>
        <taxon>Echinozoa</taxon>
        <taxon>Echinoidea</taxon>
        <taxon>Euechinoidea</taxon>
        <taxon>Echinacea</taxon>
        <taxon>Camarodonta</taxon>
        <taxon>Echinidea</taxon>
        <taxon>Strongylocentrotidae</taxon>
        <taxon>Strongylocentrotus</taxon>
    </lineage>
</organism>
<keyword evidence="10 11" id="KW-0407">Ion channel</keyword>
<evidence type="ECO:0000313" key="15">
    <source>
        <dbReference type="Proteomes" id="UP000007110"/>
    </source>
</evidence>
<name>A0A7M7HQL8_STRPU</name>
<dbReference type="InParanoid" id="A0A7M7HQL8"/>
<keyword evidence="4 11" id="KW-0812">Transmembrane</keyword>
<dbReference type="Proteomes" id="UP000007110">
    <property type="component" value="Unassembled WGS sequence"/>
</dbReference>
<dbReference type="InterPro" id="IPR001873">
    <property type="entry name" value="ENaC"/>
</dbReference>
<keyword evidence="3 11" id="KW-0894">Sodium channel</keyword>
<dbReference type="GeneID" id="100889460"/>
<dbReference type="Pfam" id="PF00858">
    <property type="entry name" value="ASC"/>
    <property type="match status" value="1"/>
</dbReference>
<keyword evidence="7 11" id="KW-0406">Ion transport</keyword>
<feature type="compositionally biased region" description="Basic and acidic residues" evidence="12">
    <location>
        <begin position="13"/>
        <end position="33"/>
    </location>
</feature>
<dbReference type="PANTHER" id="PTHR11690">
    <property type="entry name" value="AMILORIDE-SENSITIVE SODIUM CHANNEL-RELATED"/>
    <property type="match status" value="1"/>
</dbReference>
<evidence type="ECO:0000256" key="11">
    <source>
        <dbReference type="RuleBase" id="RU000679"/>
    </source>
</evidence>
<evidence type="ECO:0000313" key="14">
    <source>
        <dbReference type="EnsemblMetazoa" id="XP_011683868"/>
    </source>
</evidence>
<dbReference type="PRINTS" id="PR01078">
    <property type="entry name" value="AMINACHANNEL"/>
</dbReference>
<proteinExistence type="inferred from homology"/>
<protein>
    <submittedName>
        <fullName evidence="14">Uncharacterized protein</fullName>
    </submittedName>
</protein>
<dbReference type="Gene3D" id="2.60.470.10">
    <property type="entry name" value="Acid-sensing ion channels like domains"/>
    <property type="match status" value="1"/>
</dbReference>
<dbReference type="AlphaFoldDB" id="A0A7M7HQL8"/>
<dbReference type="GO" id="GO:0005886">
    <property type="term" value="C:plasma membrane"/>
    <property type="evidence" value="ECO:0000318"/>
    <property type="project" value="GO_Central"/>
</dbReference>
<reference evidence="15" key="1">
    <citation type="submission" date="2015-02" db="EMBL/GenBank/DDBJ databases">
        <title>Genome sequencing for Strongylocentrotus purpuratus.</title>
        <authorList>
            <person name="Murali S."/>
            <person name="Liu Y."/>
            <person name="Vee V."/>
            <person name="English A."/>
            <person name="Wang M."/>
            <person name="Skinner E."/>
            <person name="Han Y."/>
            <person name="Muzny D.M."/>
            <person name="Worley K.C."/>
            <person name="Gibbs R.A."/>
        </authorList>
    </citation>
    <scope>NUCLEOTIDE SEQUENCE</scope>
</reference>
<dbReference type="GO" id="GO:0035725">
    <property type="term" value="P:sodium ion transmembrane transport"/>
    <property type="evidence" value="ECO:0000318"/>
    <property type="project" value="GO_Central"/>
</dbReference>
<keyword evidence="2 11" id="KW-0813">Transport</keyword>
<keyword evidence="6" id="KW-0915">Sodium</keyword>
<dbReference type="EnsemblMetazoa" id="XM_011685566">
    <property type="protein sequence ID" value="XP_011683868"/>
    <property type="gene ID" value="LOC100889460"/>
</dbReference>